<feature type="compositionally biased region" description="Basic and acidic residues" evidence="1">
    <location>
        <begin position="137"/>
        <end position="155"/>
    </location>
</feature>
<feature type="region of interest" description="Disordered" evidence="1">
    <location>
        <begin position="120"/>
        <end position="155"/>
    </location>
</feature>
<dbReference type="Gramene" id="PHT70760">
    <property type="protein sequence ID" value="PHT70760"/>
    <property type="gene ID" value="T459_25864"/>
</dbReference>
<organism evidence="2 3">
    <name type="scientific">Capsicum annuum</name>
    <name type="common">Capsicum pepper</name>
    <dbReference type="NCBI Taxonomy" id="4072"/>
    <lineage>
        <taxon>Eukaryota</taxon>
        <taxon>Viridiplantae</taxon>
        <taxon>Streptophyta</taxon>
        <taxon>Embryophyta</taxon>
        <taxon>Tracheophyta</taxon>
        <taxon>Spermatophyta</taxon>
        <taxon>Magnoliopsida</taxon>
        <taxon>eudicotyledons</taxon>
        <taxon>Gunneridae</taxon>
        <taxon>Pentapetalae</taxon>
        <taxon>asterids</taxon>
        <taxon>lamiids</taxon>
        <taxon>Solanales</taxon>
        <taxon>Solanaceae</taxon>
        <taxon>Solanoideae</taxon>
        <taxon>Capsiceae</taxon>
        <taxon>Capsicum</taxon>
    </lineage>
</organism>
<name>A0A2G2YLZ9_CAPAN</name>
<accession>A0A2G2YLZ9</accession>
<proteinExistence type="predicted"/>
<keyword evidence="3" id="KW-1185">Reference proteome</keyword>
<protein>
    <submittedName>
        <fullName evidence="2">Uncharacterized protein</fullName>
    </submittedName>
</protein>
<gene>
    <name evidence="2" type="ORF">T459_25864</name>
</gene>
<reference evidence="2 3" key="1">
    <citation type="journal article" date="2014" name="Nat. Genet.">
        <title>Genome sequence of the hot pepper provides insights into the evolution of pungency in Capsicum species.</title>
        <authorList>
            <person name="Kim S."/>
            <person name="Park M."/>
            <person name="Yeom S.I."/>
            <person name="Kim Y.M."/>
            <person name="Lee J.M."/>
            <person name="Lee H.A."/>
            <person name="Seo E."/>
            <person name="Choi J."/>
            <person name="Cheong K."/>
            <person name="Kim K.T."/>
            <person name="Jung K."/>
            <person name="Lee G.W."/>
            <person name="Oh S.K."/>
            <person name="Bae C."/>
            <person name="Kim S.B."/>
            <person name="Lee H.Y."/>
            <person name="Kim S.Y."/>
            <person name="Kim M.S."/>
            <person name="Kang B.C."/>
            <person name="Jo Y.D."/>
            <person name="Yang H.B."/>
            <person name="Jeong H.J."/>
            <person name="Kang W.H."/>
            <person name="Kwon J.K."/>
            <person name="Shin C."/>
            <person name="Lim J.Y."/>
            <person name="Park J.H."/>
            <person name="Huh J.H."/>
            <person name="Kim J.S."/>
            <person name="Kim B.D."/>
            <person name="Cohen O."/>
            <person name="Paran I."/>
            <person name="Suh M.C."/>
            <person name="Lee S.B."/>
            <person name="Kim Y.K."/>
            <person name="Shin Y."/>
            <person name="Noh S.J."/>
            <person name="Park J."/>
            <person name="Seo Y.S."/>
            <person name="Kwon S.Y."/>
            <person name="Kim H.A."/>
            <person name="Park J.M."/>
            <person name="Kim H.J."/>
            <person name="Choi S.B."/>
            <person name="Bosland P.W."/>
            <person name="Reeves G."/>
            <person name="Jo S.H."/>
            <person name="Lee B.W."/>
            <person name="Cho H.T."/>
            <person name="Choi H.S."/>
            <person name="Lee M.S."/>
            <person name="Yu Y."/>
            <person name="Do Choi Y."/>
            <person name="Park B.S."/>
            <person name="van Deynze A."/>
            <person name="Ashrafi H."/>
            <person name="Hill T."/>
            <person name="Kim W.T."/>
            <person name="Pai H.S."/>
            <person name="Ahn H.K."/>
            <person name="Yeam I."/>
            <person name="Giovannoni J.J."/>
            <person name="Rose J.K."/>
            <person name="Sorensen I."/>
            <person name="Lee S.J."/>
            <person name="Kim R.W."/>
            <person name="Choi I.Y."/>
            <person name="Choi B.S."/>
            <person name="Lim J.S."/>
            <person name="Lee Y.H."/>
            <person name="Choi D."/>
        </authorList>
    </citation>
    <scope>NUCLEOTIDE SEQUENCE [LARGE SCALE GENOMIC DNA]</scope>
    <source>
        <strain evidence="3">cv. CM334</strain>
    </source>
</reference>
<dbReference type="STRING" id="4072.A0A2G2YLZ9"/>
<dbReference type="AlphaFoldDB" id="A0A2G2YLZ9"/>
<sequence>MRFCNSSAFIFSSLFEISPFKSTARQTSQPKTKVGKSARKEWYPLNPNTKAWGKQKTKTWGHPDVLDISGVHTNVGSGWGSRYNWYAPNDPKKNAMSQLHDGGFPSPAVVSPARKNVRDWSARAASAHPKNTSLVADDDKASEHDAEDNELKEHDADDDKVRVLIFFSKYT</sequence>
<dbReference type="Proteomes" id="UP000222542">
    <property type="component" value="Unassembled WGS sequence"/>
</dbReference>
<dbReference type="EMBL" id="AYRZ02000010">
    <property type="protein sequence ID" value="PHT70760.1"/>
    <property type="molecule type" value="Genomic_DNA"/>
</dbReference>
<evidence type="ECO:0000313" key="3">
    <source>
        <dbReference type="Proteomes" id="UP000222542"/>
    </source>
</evidence>
<reference evidence="2 3" key="2">
    <citation type="journal article" date="2017" name="Genome Biol.">
        <title>New reference genome sequences of hot pepper reveal the massive evolution of plant disease-resistance genes by retroduplication.</title>
        <authorList>
            <person name="Kim S."/>
            <person name="Park J."/>
            <person name="Yeom S.I."/>
            <person name="Kim Y.M."/>
            <person name="Seo E."/>
            <person name="Kim K.T."/>
            <person name="Kim M.S."/>
            <person name="Lee J.M."/>
            <person name="Cheong K."/>
            <person name="Shin H.S."/>
            <person name="Kim S.B."/>
            <person name="Han K."/>
            <person name="Lee J."/>
            <person name="Park M."/>
            <person name="Lee H.A."/>
            <person name="Lee H.Y."/>
            <person name="Lee Y."/>
            <person name="Oh S."/>
            <person name="Lee J.H."/>
            <person name="Choi E."/>
            <person name="Choi E."/>
            <person name="Lee S.E."/>
            <person name="Jeon J."/>
            <person name="Kim H."/>
            <person name="Choi G."/>
            <person name="Song H."/>
            <person name="Lee J."/>
            <person name="Lee S.C."/>
            <person name="Kwon J.K."/>
            <person name="Lee H.Y."/>
            <person name="Koo N."/>
            <person name="Hong Y."/>
            <person name="Kim R.W."/>
            <person name="Kang W.H."/>
            <person name="Huh J.H."/>
            <person name="Kang B.C."/>
            <person name="Yang T.J."/>
            <person name="Lee Y.H."/>
            <person name="Bennetzen J.L."/>
            <person name="Choi D."/>
        </authorList>
    </citation>
    <scope>NUCLEOTIDE SEQUENCE [LARGE SCALE GENOMIC DNA]</scope>
    <source>
        <strain evidence="3">cv. CM334</strain>
    </source>
</reference>
<evidence type="ECO:0000256" key="1">
    <source>
        <dbReference type="SAM" id="MobiDB-lite"/>
    </source>
</evidence>
<evidence type="ECO:0000313" key="2">
    <source>
        <dbReference type="EMBL" id="PHT70760.1"/>
    </source>
</evidence>
<comment type="caution">
    <text evidence="2">The sequence shown here is derived from an EMBL/GenBank/DDBJ whole genome shotgun (WGS) entry which is preliminary data.</text>
</comment>